<protein>
    <submittedName>
        <fullName evidence="3">VanZ family protein</fullName>
    </submittedName>
</protein>
<gene>
    <name evidence="3" type="ORF">K1Y72_18930</name>
</gene>
<keyword evidence="1" id="KW-0812">Transmembrane</keyword>
<dbReference type="Proteomes" id="UP000774570">
    <property type="component" value="Unassembled WGS sequence"/>
</dbReference>
<evidence type="ECO:0000256" key="1">
    <source>
        <dbReference type="SAM" id="Phobius"/>
    </source>
</evidence>
<accession>A0ABS7FXR2</accession>
<sequence>MPHHVPIEAVRALAVWAALSAAAVPAAWRPLARRTGRPPPSALALLVWTALLLAMTLPATAAAGAGGRLAACAAHPAAEAAWMVRTFGDRGLEDVMNVALWMPCGLLAAVATRRPAVSAAVLSAAFTGVELLQTLDPGRECDPGDMVYNSAGVALGALAGAALLRLPGLRERATDRSVR</sequence>
<evidence type="ECO:0000313" key="4">
    <source>
        <dbReference type="Proteomes" id="UP000774570"/>
    </source>
</evidence>
<keyword evidence="1" id="KW-1133">Transmembrane helix</keyword>
<proteinExistence type="predicted"/>
<name>A0ABS7FXR2_9ACTN</name>
<evidence type="ECO:0000313" key="3">
    <source>
        <dbReference type="EMBL" id="MBW8484464.1"/>
    </source>
</evidence>
<organism evidence="3 4">
    <name type="scientific">Actinomadura parmotrematis</name>
    <dbReference type="NCBI Taxonomy" id="2864039"/>
    <lineage>
        <taxon>Bacteria</taxon>
        <taxon>Bacillati</taxon>
        <taxon>Actinomycetota</taxon>
        <taxon>Actinomycetes</taxon>
        <taxon>Streptosporangiales</taxon>
        <taxon>Thermomonosporaceae</taxon>
        <taxon>Actinomadura</taxon>
    </lineage>
</organism>
<feature type="transmembrane region" description="Helical" evidence="1">
    <location>
        <begin position="12"/>
        <end position="31"/>
    </location>
</feature>
<dbReference type="EMBL" id="JAIBOA010000011">
    <property type="protein sequence ID" value="MBW8484464.1"/>
    <property type="molecule type" value="Genomic_DNA"/>
</dbReference>
<reference evidence="3 4" key="1">
    <citation type="submission" date="2021-07" db="EMBL/GenBank/DDBJ databases">
        <title>Actinomadura sp. PM05-2 isolated from lichen.</title>
        <authorList>
            <person name="Somphong A."/>
            <person name="Phongsopitanun W."/>
            <person name="Tanasupawat S."/>
            <person name="Peongsungnone V."/>
        </authorList>
    </citation>
    <scope>NUCLEOTIDE SEQUENCE [LARGE SCALE GENOMIC DNA]</scope>
    <source>
        <strain evidence="3 4">PM05-2</strain>
    </source>
</reference>
<feature type="domain" description="VanZ-like" evidence="2">
    <location>
        <begin position="87"/>
        <end position="159"/>
    </location>
</feature>
<dbReference type="InterPro" id="IPR006976">
    <property type="entry name" value="VanZ-like"/>
</dbReference>
<feature type="transmembrane region" description="Helical" evidence="1">
    <location>
        <begin position="146"/>
        <end position="166"/>
    </location>
</feature>
<keyword evidence="1" id="KW-0472">Membrane</keyword>
<evidence type="ECO:0000259" key="2">
    <source>
        <dbReference type="Pfam" id="PF04892"/>
    </source>
</evidence>
<comment type="caution">
    <text evidence="3">The sequence shown here is derived from an EMBL/GenBank/DDBJ whole genome shotgun (WGS) entry which is preliminary data.</text>
</comment>
<keyword evidence="4" id="KW-1185">Reference proteome</keyword>
<dbReference type="Pfam" id="PF04892">
    <property type="entry name" value="VanZ"/>
    <property type="match status" value="1"/>
</dbReference>
<feature type="transmembrane region" description="Helical" evidence="1">
    <location>
        <begin position="43"/>
        <end position="61"/>
    </location>
</feature>
<dbReference type="RefSeq" id="WP_220167682.1">
    <property type="nucleotide sequence ID" value="NZ_JAIBOA010000011.1"/>
</dbReference>